<name>A0A1Q9C4B0_SYMMI</name>
<proteinExistence type="predicted"/>
<comment type="caution">
    <text evidence="2">The sequence shown here is derived from an EMBL/GenBank/DDBJ whole genome shotgun (WGS) entry which is preliminary data.</text>
</comment>
<feature type="compositionally biased region" description="Basic and acidic residues" evidence="1">
    <location>
        <begin position="98"/>
        <end position="135"/>
    </location>
</feature>
<dbReference type="EMBL" id="LSRX01001720">
    <property type="protein sequence ID" value="OLP77735.1"/>
    <property type="molecule type" value="Genomic_DNA"/>
</dbReference>
<reference evidence="2 3" key="1">
    <citation type="submission" date="2016-02" db="EMBL/GenBank/DDBJ databases">
        <title>Genome analysis of coral dinoflagellate symbionts highlights evolutionary adaptations to a symbiotic lifestyle.</title>
        <authorList>
            <person name="Aranda M."/>
            <person name="Li Y."/>
            <person name="Liew Y.J."/>
            <person name="Baumgarten S."/>
            <person name="Simakov O."/>
            <person name="Wilson M."/>
            <person name="Piel J."/>
            <person name="Ashoor H."/>
            <person name="Bougouffa S."/>
            <person name="Bajic V.B."/>
            <person name="Ryu T."/>
            <person name="Ravasi T."/>
            <person name="Bayer T."/>
            <person name="Micklem G."/>
            <person name="Kim H."/>
            <person name="Bhak J."/>
            <person name="Lajeunesse T.C."/>
            <person name="Voolstra C.R."/>
        </authorList>
    </citation>
    <scope>NUCLEOTIDE SEQUENCE [LARGE SCALE GENOMIC DNA]</scope>
    <source>
        <strain evidence="2 3">CCMP2467</strain>
    </source>
</reference>
<evidence type="ECO:0000256" key="1">
    <source>
        <dbReference type="SAM" id="MobiDB-lite"/>
    </source>
</evidence>
<dbReference type="AlphaFoldDB" id="A0A1Q9C4B0"/>
<feature type="region of interest" description="Disordered" evidence="1">
    <location>
        <begin position="72"/>
        <end position="156"/>
    </location>
</feature>
<dbReference type="Proteomes" id="UP000186817">
    <property type="component" value="Unassembled WGS sequence"/>
</dbReference>
<keyword evidence="3" id="KW-1185">Reference proteome</keyword>
<feature type="compositionally biased region" description="Basic and acidic residues" evidence="1">
    <location>
        <begin position="144"/>
        <end position="153"/>
    </location>
</feature>
<organism evidence="2 3">
    <name type="scientific">Symbiodinium microadriaticum</name>
    <name type="common">Dinoflagellate</name>
    <name type="synonym">Zooxanthella microadriatica</name>
    <dbReference type="NCBI Taxonomy" id="2951"/>
    <lineage>
        <taxon>Eukaryota</taxon>
        <taxon>Sar</taxon>
        <taxon>Alveolata</taxon>
        <taxon>Dinophyceae</taxon>
        <taxon>Suessiales</taxon>
        <taxon>Symbiodiniaceae</taxon>
        <taxon>Symbiodinium</taxon>
    </lineage>
</organism>
<evidence type="ECO:0000313" key="3">
    <source>
        <dbReference type="Proteomes" id="UP000186817"/>
    </source>
</evidence>
<dbReference type="OrthoDB" id="418832at2759"/>
<protein>
    <submittedName>
        <fullName evidence="2">Uncharacterized protein</fullName>
    </submittedName>
</protein>
<gene>
    <name evidence="2" type="ORF">AK812_SmicGene42177</name>
</gene>
<sequence>MSSCATFAENQLHFVSLYAKFADNLVKPGSMKHGWNKQLMMGACSRIVLCTEKSFLPRCWIEHRNKVQLSNVPVPERDGEREMMEGETEEDTEGTGWRGRDGEDGTEGTGRKGRDRDGTAGKGRDWDRDGTEATRRWGRNGGEGTERIEEEVGGRGYNGRMEEMVEGWDGRTEGMGWDGTEETYGEDGTEGGGTKRWEGVPMPSALPTWKAKIVRNFVNLVLVSLNDLAGVSCKTELPTRRTAAQMDVIHRTIDRCMDFYMCLQSAADGIWEYLLPDWIPGIVKPEGPKFGNLKADVVDGIPCSGACNPLEMLPAEAKSIILDDKQLFRDAAPGMDHFEGIPESDRHLVSPTALLHLESSKERPVRVSKRDARCWFDQLSLPTHLRRWMGQPPVSLQELRDIAGFSADEAAGCMQDGDRATDMVFPVSNVWSMGFSWSSFVAQEALLACCTDAGLGPDKVLACDIRTPSSFSEVIAAATDDAMFFSTSGLGVTSQMAERFDRELFQHDILKHSGKDVNDELNTTCVGVSLEGGVQLATPPARCLALVVMVLAVTHAGAASAKQDPDDDVLRRLPASVMEELLLGLVLGMFWLADLTRQFLPLVAVSDASTEYGFEASIARASVIDVRNLARLAEKRGSYVVLDGGADCSRTTGTGHQFHMSKEEFVHILSVRKRINSHINILEGEAFLLLLRWLLRSRARHASRVVILVDSAVWLGAAAKGRSSSHFEPLAPKGLRFATGWGCQIWFSCPRRRSSATSRREEYVYASRQHA</sequence>
<feature type="compositionally biased region" description="Basic and acidic residues" evidence="1">
    <location>
        <begin position="75"/>
        <end position="84"/>
    </location>
</feature>
<accession>A0A1Q9C4B0</accession>
<evidence type="ECO:0000313" key="2">
    <source>
        <dbReference type="EMBL" id="OLP77735.1"/>
    </source>
</evidence>